<feature type="binding site" evidence="9">
    <location>
        <position position="168"/>
    </location>
    <ligand>
        <name>Zn(2+)</name>
        <dbReference type="ChEBI" id="CHEBI:29105"/>
        <note>catalytic</note>
    </ligand>
</feature>
<proteinExistence type="inferred from homology"/>
<comment type="function">
    <text evidence="9">Catalyzes hydrolysis of the D-alanyl-D-alanine dipeptide.</text>
</comment>
<dbReference type="InterPro" id="IPR000755">
    <property type="entry name" value="A_A_dipeptidase"/>
</dbReference>
<keyword evidence="2 9" id="KW-0645">Protease</keyword>
<evidence type="ECO:0000256" key="7">
    <source>
        <dbReference type="ARBA" id="ARBA00023049"/>
    </source>
</evidence>
<feature type="binding site" evidence="9">
    <location>
        <position position="161"/>
    </location>
    <ligand>
        <name>Zn(2+)</name>
        <dbReference type="ChEBI" id="CHEBI:29105"/>
        <note>catalytic</note>
    </ligand>
</feature>
<dbReference type="EC" id="3.4.13.22" evidence="9"/>
<dbReference type="InterPro" id="IPR009045">
    <property type="entry name" value="Zn_M74/Hedgehog-like"/>
</dbReference>
<evidence type="ECO:0000256" key="4">
    <source>
        <dbReference type="ARBA" id="ARBA00022801"/>
    </source>
</evidence>
<comment type="similarity">
    <text evidence="9">Belongs to the peptidase M15D family.</text>
</comment>
<dbReference type="CDD" id="cd14840">
    <property type="entry name" value="D-Ala-D-Ala_dipeptidase_Aad"/>
    <property type="match status" value="1"/>
</dbReference>
<comment type="cofactor">
    <cofactor evidence="9">
        <name>Zn(2+)</name>
        <dbReference type="ChEBI" id="CHEBI:29105"/>
    </cofactor>
    <text evidence="9">Binds 1 zinc ion per subunit.</text>
</comment>
<protein>
    <recommendedName>
        <fullName evidence="9">D-alanyl-D-alanine dipeptidase</fullName>
        <shortName evidence="9">D-Ala-D-Ala dipeptidase</shortName>
        <ecNumber evidence="9">3.4.13.22</ecNumber>
    </recommendedName>
</protein>
<dbReference type="HAMAP" id="MF_01924">
    <property type="entry name" value="A_A_dipeptidase"/>
    <property type="match status" value="1"/>
</dbReference>
<dbReference type="PANTHER" id="PTHR43126">
    <property type="entry name" value="D-ALANYL-D-ALANINE DIPEPTIDASE"/>
    <property type="match status" value="1"/>
</dbReference>
<keyword evidence="5 9" id="KW-0862">Zinc</keyword>
<evidence type="ECO:0000256" key="3">
    <source>
        <dbReference type="ARBA" id="ARBA00022723"/>
    </source>
</evidence>
<dbReference type="PANTHER" id="PTHR43126:SF1">
    <property type="entry name" value="D-ALANYL-D-ALANINE DIPEPTIDASE"/>
    <property type="match status" value="1"/>
</dbReference>
<comment type="catalytic activity">
    <reaction evidence="1 9">
        <text>D-alanyl-D-alanine + H2O = 2 D-alanine</text>
        <dbReference type="Rhea" id="RHEA:20661"/>
        <dbReference type="ChEBI" id="CHEBI:15377"/>
        <dbReference type="ChEBI" id="CHEBI:57416"/>
        <dbReference type="ChEBI" id="CHEBI:57822"/>
        <dbReference type="EC" id="3.4.13.22"/>
    </reaction>
</comment>
<feature type="site" description="Transition state stabilizer" evidence="9">
    <location>
        <position position="132"/>
    </location>
</feature>
<sequence length="253" mass="28301">MTLRFPVFVLTAGLFLGGVVQGNVALAQESNVAKVFRVTPVRPVAELMKEALAAEPPVQKEGLRVPDLVDLASLSPDFRFDVRYATTRNFLGTPVYSSSHAFLERPAAEALVRVLGALRAQGYGLLIYDAYRPWYVTKLFWDATPADKHHYVANPQPGSMHNRGCAVDLTLYDLRTGEPVSMPSGYDEMTERAWSDYPGGTPAERAAREVLKKAMMAEGFLLIPEEWWHFDYKDWALYPVQNVRFEEIGKSSG</sequence>
<keyword evidence="7 9" id="KW-0482">Metalloprotease</keyword>
<dbReference type="EMBL" id="WOTB01000001">
    <property type="protein sequence ID" value="NHN83272.1"/>
    <property type="molecule type" value="Genomic_DNA"/>
</dbReference>
<dbReference type="Gene3D" id="3.30.1380.10">
    <property type="match status" value="1"/>
</dbReference>
<keyword evidence="3 9" id="KW-0479">Metal-binding</keyword>
<keyword evidence="8" id="KW-0961">Cell wall biogenesis/degradation</keyword>
<evidence type="ECO:0000256" key="1">
    <source>
        <dbReference type="ARBA" id="ARBA00001362"/>
    </source>
</evidence>
<keyword evidence="4 9" id="KW-0378">Hydrolase</keyword>
<dbReference type="SUPFAM" id="SSF55166">
    <property type="entry name" value="Hedgehog/DD-peptidase"/>
    <property type="match status" value="1"/>
</dbReference>
<keyword evidence="6 9" id="KW-0224">Dipeptidase</keyword>
<evidence type="ECO:0000256" key="6">
    <source>
        <dbReference type="ARBA" id="ARBA00022997"/>
    </source>
</evidence>
<accession>A0ABX0JLV3</accession>
<dbReference type="Pfam" id="PF01427">
    <property type="entry name" value="Peptidase_M15"/>
    <property type="match status" value="1"/>
</dbReference>
<evidence type="ECO:0000256" key="2">
    <source>
        <dbReference type="ARBA" id="ARBA00022670"/>
    </source>
</evidence>
<organism evidence="10 11">
    <name type="scientific">Acetobacter musti</name>
    <dbReference type="NCBI Taxonomy" id="864732"/>
    <lineage>
        <taxon>Bacteria</taxon>
        <taxon>Pseudomonadati</taxon>
        <taxon>Pseudomonadota</taxon>
        <taxon>Alphaproteobacteria</taxon>
        <taxon>Acetobacterales</taxon>
        <taxon>Acetobacteraceae</taxon>
        <taxon>Acetobacter</taxon>
    </lineage>
</organism>
<feature type="binding site" evidence="9">
    <location>
        <position position="229"/>
    </location>
    <ligand>
        <name>Zn(2+)</name>
        <dbReference type="ChEBI" id="CHEBI:29105"/>
        <note>catalytic</note>
    </ligand>
</feature>
<dbReference type="RefSeq" id="WP_173581702.1">
    <property type="nucleotide sequence ID" value="NZ_WOTB01000001.1"/>
</dbReference>
<evidence type="ECO:0000256" key="8">
    <source>
        <dbReference type="ARBA" id="ARBA00023316"/>
    </source>
</evidence>
<dbReference type="Proteomes" id="UP000635278">
    <property type="component" value="Unassembled WGS sequence"/>
</dbReference>
<feature type="active site" description="Proton donor/acceptor" evidence="9">
    <location>
        <position position="226"/>
    </location>
</feature>
<comment type="caution">
    <text evidence="10">The sequence shown here is derived from an EMBL/GenBank/DDBJ whole genome shotgun (WGS) entry which is preliminary data.</text>
</comment>
<evidence type="ECO:0000313" key="11">
    <source>
        <dbReference type="Proteomes" id="UP000635278"/>
    </source>
</evidence>
<evidence type="ECO:0000313" key="10">
    <source>
        <dbReference type="EMBL" id="NHN83272.1"/>
    </source>
</evidence>
<reference evidence="10 11" key="1">
    <citation type="journal article" date="2020" name="Int. J. Syst. Evol. Microbiol.">
        <title>Novel acetic acid bacteria from cider fermentations: Acetobacter conturbans sp. nov. and Acetobacter fallax sp. nov.</title>
        <authorList>
            <person name="Sombolestani A.S."/>
            <person name="Cleenwerck I."/>
            <person name="Cnockaert M."/>
            <person name="Borremans W."/>
            <person name="Wieme A.D."/>
            <person name="De Vuyst L."/>
            <person name="Vandamme P."/>
        </authorList>
    </citation>
    <scope>NUCLEOTIDE SEQUENCE [LARGE SCALE GENOMIC DNA]</scope>
    <source>
        <strain evidence="10 11">LMG 30640</strain>
    </source>
</reference>
<evidence type="ECO:0000256" key="5">
    <source>
        <dbReference type="ARBA" id="ARBA00022833"/>
    </source>
</evidence>
<evidence type="ECO:0000256" key="9">
    <source>
        <dbReference type="HAMAP-Rule" id="MF_01924"/>
    </source>
</evidence>
<gene>
    <name evidence="9" type="primary">ddpX</name>
    <name evidence="10" type="ORF">GOB93_01270</name>
</gene>
<keyword evidence="11" id="KW-1185">Reference proteome</keyword>
<name>A0ABX0JLV3_9PROT</name>